<dbReference type="AlphaFoldDB" id="A0A518C2B0"/>
<dbReference type="RefSeq" id="WP_144970042.1">
    <property type="nucleotide sequence ID" value="NZ_CP036289.1"/>
</dbReference>
<protein>
    <submittedName>
        <fullName evidence="1">Uncharacterized protein</fullName>
    </submittedName>
</protein>
<reference evidence="2" key="1">
    <citation type="submission" date="2019-02" db="EMBL/GenBank/DDBJ databases">
        <title>Deep-cultivation of Planctomycetes and their phenomic and genomic characterization uncovers novel biology.</title>
        <authorList>
            <person name="Wiegand S."/>
            <person name="Jogler M."/>
            <person name="Boedeker C."/>
            <person name="Pinto D."/>
            <person name="Vollmers J."/>
            <person name="Rivas-Marin E."/>
            <person name="Kohn T."/>
            <person name="Peeters S.H."/>
            <person name="Heuer A."/>
            <person name="Rast P."/>
            <person name="Oberbeckmann S."/>
            <person name="Bunk B."/>
            <person name="Jeske O."/>
            <person name="Meyerdierks A."/>
            <person name="Storesund J.E."/>
            <person name="Kallscheuer N."/>
            <person name="Luecker S."/>
            <person name="Lage O.M."/>
            <person name="Pohl T."/>
            <person name="Merkel B.J."/>
            <person name="Hornburger P."/>
            <person name="Mueller R.-W."/>
            <person name="Bruemmer F."/>
            <person name="Labrenz M."/>
            <person name="Spormann A.M."/>
            <person name="Op den Camp H."/>
            <person name="Overmann J."/>
            <person name="Amann R."/>
            <person name="Jetten M.S.M."/>
            <person name="Mascher T."/>
            <person name="Medema M.H."/>
            <person name="Devos D.P."/>
            <person name="Kaster A.-K."/>
            <person name="Ovreas L."/>
            <person name="Rohde M."/>
            <person name="Galperin M.Y."/>
            <person name="Jogler C."/>
        </authorList>
    </citation>
    <scope>NUCLEOTIDE SEQUENCE [LARGE SCALE GENOMIC DNA]</scope>
    <source>
        <strain evidence="2">Pan97</strain>
    </source>
</reference>
<dbReference type="EMBL" id="CP036289">
    <property type="protein sequence ID" value="QDU73314.1"/>
    <property type="molecule type" value="Genomic_DNA"/>
</dbReference>
<evidence type="ECO:0000313" key="1">
    <source>
        <dbReference type="EMBL" id="QDU73314.1"/>
    </source>
</evidence>
<evidence type="ECO:0000313" key="2">
    <source>
        <dbReference type="Proteomes" id="UP000318626"/>
    </source>
</evidence>
<sequence length="144" mass="16619">MSSKRCPYCHEHVESSQFNAHCAQHEQIQADGQQEEYVTLPPEARSSENLVDEPQVYCHSKCGAGTQMPEEIVRSYLVNPYLYLADKTFCTGCGTHVPLRECQWVETGEDLQSHIDRHRAEKPEFRPGFATRVLVFLIHQKWIK</sequence>
<dbReference type="KEGG" id="bvo:Pan97_02830"/>
<organism evidence="1 2">
    <name type="scientific">Bremerella volcania</name>
    <dbReference type="NCBI Taxonomy" id="2527984"/>
    <lineage>
        <taxon>Bacteria</taxon>
        <taxon>Pseudomonadati</taxon>
        <taxon>Planctomycetota</taxon>
        <taxon>Planctomycetia</taxon>
        <taxon>Pirellulales</taxon>
        <taxon>Pirellulaceae</taxon>
        <taxon>Bremerella</taxon>
    </lineage>
</organism>
<keyword evidence="2" id="KW-1185">Reference proteome</keyword>
<name>A0A518C2B0_9BACT</name>
<gene>
    <name evidence="1" type="ORF">Pan97_02830</name>
</gene>
<dbReference type="OrthoDB" id="278782at2"/>
<accession>A0A518C2B0</accession>
<dbReference type="Proteomes" id="UP000318626">
    <property type="component" value="Chromosome"/>
</dbReference>
<proteinExistence type="predicted"/>